<evidence type="ECO:0000313" key="3">
    <source>
        <dbReference type="Proteomes" id="UP000298030"/>
    </source>
</evidence>
<feature type="compositionally biased region" description="Polar residues" evidence="1">
    <location>
        <begin position="233"/>
        <end position="248"/>
    </location>
</feature>
<organism evidence="2 3">
    <name type="scientific">Coprinellus micaceus</name>
    <name type="common">Glistening ink-cap mushroom</name>
    <name type="synonym">Coprinus micaceus</name>
    <dbReference type="NCBI Taxonomy" id="71717"/>
    <lineage>
        <taxon>Eukaryota</taxon>
        <taxon>Fungi</taxon>
        <taxon>Dikarya</taxon>
        <taxon>Basidiomycota</taxon>
        <taxon>Agaricomycotina</taxon>
        <taxon>Agaricomycetes</taxon>
        <taxon>Agaricomycetidae</taxon>
        <taxon>Agaricales</taxon>
        <taxon>Agaricineae</taxon>
        <taxon>Psathyrellaceae</taxon>
        <taxon>Coprinellus</taxon>
    </lineage>
</organism>
<evidence type="ECO:0000313" key="2">
    <source>
        <dbReference type="EMBL" id="TEB28483.1"/>
    </source>
</evidence>
<accession>A0A4Y7T2V5</accession>
<name>A0A4Y7T2V5_COPMI</name>
<feature type="compositionally biased region" description="Low complexity" evidence="1">
    <location>
        <begin position="431"/>
        <end position="449"/>
    </location>
</feature>
<sequence>MEVCRLTRRRTLERSKDGAIPSSFREIIAVHVDGAIRAHRFVEHSTSLQDGHGLLLVAQCAPPHPQERHIPPANTMATPISTVQARRWAMDLTSHRFSAILKIRWGGHSSNLDSPFFSSRPTASASTKHPIPTMMHTIFHHPRKWRWRTSWTTLASASLEIDSETTSDSTPGHGSIYFSDSDEDLGQEENDEDGMFSFGYSTLRSTCFRVSSERGQWKDDPLALEPSATANLASRLRQSSHCQSTSTAEEPPLSAESAHHDSDGKEDETLSSIPLSDRPLTPEPQALPEYSSPLPPSSPLLSPMSGAVSSMSRSVSPLSLPPSSPALMPYDHLHSVEDEDNETRDDDTLDVAGASSASTTLAEALFPEDEEDADMHMDVEKEAEPLNLGRLSPTLPPSPLLSTSHTDTSSSHGPNPTQPSKSTPIAPPAPSGSSIRSGSPDENAAAAAKVKGKGEKQKARPSTDEKPLQDQIDNSQLPSSSSSTVPEPKRLKKQAKARASEAPPKRKADEFVESVSDAPAPTKKRRQGTVPVERVASSSSMNAVVQPKEEDESEDDHDALPQLKASSSKGKRKRATSSKPTKAHRASKLFALESPQKTNDTELIPEDVDAEIQGMIIECMATSRASSMPVSLVVRTVLQTHPGLKEKRTEKEWRKVVGRVLVNGMAGRGSGVFGKVDSSGKDDSDRPLEAQWFYVPEMDQDQDRAALIRSMMPRPGKRTVTKQYKQYYWRPLDKISRWDPDDAL</sequence>
<feature type="region of interest" description="Disordered" evidence="1">
    <location>
        <begin position="161"/>
        <end position="194"/>
    </location>
</feature>
<feature type="compositionally biased region" description="Acidic residues" evidence="1">
    <location>
        <begin position="337"/>
        <end position="349"/>
    </location>
</feature>
<dbReference type="OrthoDB" id="5348546at2759"/>
<feature type="compositionally biased region" description="Polar residues" evidence="1">
    <location>
        <begin position="412"/>
        <end position="423"/>
    </location>
</feature>
<comment type="caution">
    <text evidence="2">The sequence shown here is derived from an EMBL/GenBank/DDBJ whole genome shotgun (WGS) entry which is preliminary data.</text>
</comment>
<dbReference type="Proteomes" id="UP000298030">
    <property type="component" value="Unassembled WGS sequence"/>
</dbReference>
<feature type="compositionally biased region" description="Basic residues" evidence="1">
    <location>
        <begin position="569"/>
        <end position="587"/>
    </location>
</feature>
<keyword evidence="3" id="KW-1185">Reference proteome</keyword>
<dbReference type="AlphaFoldDB" id="A0A4Y7T2V5"/>
<proteinExistence type="predicted"/>
<gene>
    <name evidence="2" type="ORF">FA13DRAFT_1793955</name>
</gene>
<feature type="region of interest" description="Disordered" evidence="1">
    <location>
        <begin position="233"/>
        <end position="604"/>
    </location>
</feature>
<feature type="compositionally biased region" description="Acidic residues" evidence="1">
    <location>
        <begin position="180"/>
        <end position="194"/>
    </location>
</feature>
<dbReference type="STRING" id="71717.A0A4Y7T2V5"/>
<feature type="compositionally biased region" description="Low complexity" evidence="1">
    <location>
        <begin position="299"/>
        <end position="318"/>
    </location>
</feature>
<feature type="compositionally biased region" description="Low complexity" evidence="1">
    <location>
        <begin position="400"/>
        <end position="411"/>
    </location>
</feature>
<reference evidence="2 3" key="1">
    <citation type="journal article" date="2019" name="Nat. Ecol. Evol.">
        <title>Megaphylogeny resolves global patterns of mushroom evolution.</title>
        <authorList>
            <person name="Varga T."/>
            <person name="Krizsan K."/>
            <person name="Foldi C."/>
            <person name="Dima B."/>
            <person name="Sanchez-Garcia M."/>
            <person name="Sanchez-Ramirez S."/>
            <person name="Szollosi G.J."/>
            <person name="Szarkandi J.G."/>
            <person name="Papp V."/>
            <person name="Albert L."/>
            <person name="Andreopoulos W."/>
            <person name="Angelini C."/>
            <person name="Antonin V."/>
            <person name="Barry K.W."/>
            <person name="Bougher N.L."/>
            <person name="Buchanan P."/>
            <person name="Buyck B."/>
            <person name="Bense V."/>
            <person name="Catcheside P."/>
            <person name="Chovatia M."/>
            <person name="Cooper J."/>
            <person name="Damon W."/>
            <person name="Desjardin D."/>
            <person name="Finy P."/>
            <person name="Geml J."/>
            <person name="Haridas S."/>
            <person name="Hughes K."/>
            <person name="Justo A."/>
            <person name="Karasinski D."/>
            <person name="Kautmanova I."/>
            <person name="Kiss B."/>
            <person name="Kocsube S."/>
            <person name="Kotiranta H."/>
            <person name="LaButti K.M."/>
            <person name="Lechner B.E."/>
            <person name="Liimatainen K."/>
            <person name="Lipzen A."/>
            <person name="Lukacs Z."/>
            <person name="Mihaltcheva S."/>
            <person name="Morgado L.N."/>
            <person name="Niskanen T."/>
            <person name="Noordeloos M.E."/>
            <person name="Ohm R.A."/>
            <person name="Ortiz-Santana B."/>
            <person name="Ovrebo C."/>
            <person name="Racz N."/>
            <person name="Riley R."/>
            <person name="Savchenko A."/>
            <person name="Shiryaev A."/>
            <person name="Soop K."/>
            <person name="Spirin V."/>
            <person name="Szebenyi C."/>
            <person name="Tomsovsky M."/>
            <person name="Tulloss R.E."/>
            <person name="Uehling J."/>
            <person name="Grigoriev I.V."/>
            <person name="Vagvolgyi C."/>
            <person name="Papp T."/>
            <person name="Martin F.M."/>
            <person name="Miettinen O."/>
            <person name="Hibbett D.S."/>
            <person name="Nagy L.G."/>
        </authorList>
    </citation>
    <scope>NUCLEOTIDE SEQUENCE [LARGE SCALE GENOMIC DNA]</scope>
    <source>
        <strain evidence="2 3">FP101781</strain>
    </source>
</reference>
<protein>
    <submittedName>
        <fullName evidence="2">Uncharacterized protein</fullName>
    </submittedName>
</protein>
<feature type="compositionally biased region" description="Basic and acidic residues" evidence="1">
    <location>
        <begin position="452"/>
        <end position="468"/>
    </location>
</feature>
<feature type="compositionally biased region" description="Low complexity" evidence="1">
    <location>
        <begin position="350"/>
        <end position="365"/>
    </location>
</feature>
<dbReference type="EMBL" id="QPFP01000032">
    <property type="protein sequence ID" value="TEB28483.1"/>
    <property type="molecule type" value="Genomic_DNA"/>
</dbReference>
<feature type="compositionally biased region" description="Basic and acidic residues" evidence="1">
    <location>
        <begin position="374"/>
        <end position="384"/>
    </location>
</feature>
<evidence type="ECO:0000256" key="1">
    <source>
        <dbReference type="SAM" id="MobiDB-lite"/>
    </source>
</evidence>